<evidence type="ECO:0000256" key="20">
    <source>
        <dbReference type="PROSITE-ProRule" id="PRU00607"/>
    </source>
</evidence>
<dbReference type="InterPro" id="IPR013083">
    <property type="entry name" value="Znf_RING/FYVE/PHD"/>
</dbReference>
<feature type="domain" description="RING-type" evidence="23">
    <location>
        <begin position="363"/>
        <end position="404"/>
    </location>
</feature>
<dbReference type="AlphaFoldDB" id="A0A8C7QRX9"/>
<reference evidence="24" key="3">
    <citation type="submission" date="2025-09" db="UniProtKB">
        <authorList>
            <consortium name="Ensembl"/>
        </authorList>
    </citation>
    <scope>IDENTIFICATION</scope>
</reference>
<dbReference type="Gene3D" id="3.30.40.10">
    <property type="entry name" value="Zinc/RING finger domain, C3HC4 (zinc finger)"/>
    <property type="match status" value="1"/>
</dbReference>
<dbReference type="GeneTree" id="ENSGT00490000043388"/>
<comment type="similarity">
    <text evidence="5">Belongs to the peptidase C26 family.</text>
</comment>
<dbReference type="GO" id="GO:0005576">
    <property type="term" value="C:extracellular region"/>
    <property type="evidence" value="ECO:0007669"/>
    <property type="project" value="UniProtKB-SubCell"/>
</dbReference>
<evidence type="ECO:0000256" key="14">
    <source>
        <dbReference type="ARBA" id="ARBA00022989"/>
    </source>
</evidence>
<evidence type="ECO:0000256" key="3">
    <source>
        <dbReference type="ARBA" id="ARBA00004240"/>
    </source>
</evidence>
<proteinExistence type="inferred from homology"/>
<feature type="transmembrane region" description="Helical" evidence="21">
    <location>
        <begin position="307"/>
        <end position="331"/>
    </location>
</feature>
<evidence type="ECO:0000256" key="19">
    <source>
        <dbReference type="PROSITE-ProRule" id="PRU00175"/>
    </source>
</evidence>
<evidence type="ECO:0000256" key="2">
    <source>
        <dbReference type="ARBA" id="ARBA00004239"/>
    </source>
</evidence>
<dbReference type="GO" id="GO:0005773">
    <property type="term" value="C:vacuole"/>
    <property type="evidence" value="ECO:0007669"/>
    <property type="project" value="TreeGrafter"/>
</dbReference>
<dbReference type="FunFam" id="3.40.50.880:FF:000024">
    <property type="entry name" value="Folate gamma-glutamyl hydrolase"/>
    <property type="match status" value="1"/>
</dbReference>
<dbReference type="SMART" id="SM00184">
    <property type="entry name" value="RING"/>
    <property type="match status" value="1"/>
</dbReference>
<evidence type="ECO:0000259" key="23">
    <source>
        <dbReference type="PROSITE" id="PS50089"/>
    </source>
</evidence>
<feature type="chain" id="PRO_5035447989" description="folate gamma-glutamyl hydrolase" evidence="22">
    <location>
        <begin position="20"/>
        <end position="425"/>
    </location>
</feature>
<feature type="active site" evidence="20">
    <location>
        <position position="244"/>
    </location>
</feature>
<sequence>MLLTVMLCLPVIFVPWSDSLPTRRQPGPVNNRPIIGILTQEVEDDVMKPFGKTYIPASYVKYIESAGSRVVPIRLTQSTAEYEKIFKSINGLLLIGGSSDLETSDFAKVAGIFYRLALKANDAGDSFPIWGTCLGMQLLTCLVAGENLLTKTTAENMALPLNLTKEAHSSQMFQGFPSDVMKALSQEALTGNFHQYGVTMKTFKENEKLQSFFSILSTNTAENGAIFVSTMEGRTYPFYGVQWHPEVNRFQWDPKLNFPHSSDAVRVASLLAEFFVNEGCFCGLGLVYSNKSCTMPPITFQDLPLNIYMIIFGTGIFIFILSLIFCCYFISKLRHQAQSDRFGYREVVLKGDPKKLNLHGQTCAVCLEDFKVKDELGVLPCQHAFHRKCLVKWLEVRCVCPMCNKTIAGPPEQRNSIGTLLDELV</sequence>
<reference evidence="24" key="1">
    <citation type="submission" date="2020-07" db="EMBL/GenBank/DDBJ databases">
        <title>A long reads based de novo assembly of the rainbow trout Arlee double haploid line genome.</title>
        <authorList>
            <person name="Gao G."/>
            <person name="Palti Y."/>
        </authorList>
    </citation>
    <scope>NUCLEOTIDE SEQUENCE [LARGE SCALE GENOMIC DNA]</scope>
</reference>
<keyword evidence="14 21" id="KW-1133">Transmembrane helix</keyword>
<keyword evidence="11 20" id="KW-0378">Hydrolase</keyword>
<evidence type="ECO:0000256" key="4">
    <source>
        <dbReference type="ARBA" id="ARBA00004555"/>
    </source>
</evidence>
<evidence type="ECO:0000256" key="17">
    <source>
        <dbReference type="ARBA" id="ARBA00057276"/>
    </source>
</evidence>
<keyword evidence="8" id="KW-0479">Metal-binding</keyword>
<evidence type="ECO:0000256" key="21">
    <source>
        <dbReference type="SAM" id="Phobius"/>
    </source>
</evidence>
<dbReference type="GO" id="GO:0016020">
    <property type="term" value="C:membrane"/>
    <property type="evidence" value="ECO:0007669"/>
    <property type="project" value="UniProtKB-SubCell"/>
</dbReference>
<name>A0A8C7QRX9_ONCMY</name>
<evidence type="ECO:0000256" key="15">
    <source>
        <dbReference type="ARBA" id="ARBA00023034"/>
    </source>
</evidence>
<dbReference type="GO" id="GO:0034722">
    <property type="term" value="F:gamma-glutamyl-peptidase activity"/>
    <property type="evidence" value="ECO:0007669"/>
    <property type="project" value="UniProtKB-UniRule"/>
</dbReference>
<dbReference type="GO" id="GO:0046900">
    <property type="term" value="P:tetrahydrofolylpolyglutamate metabolic process"/>
    <property type="evidence" value="ECO:0007669"/>
    <property type="project" value="TreeGrafter"/>
</dbReference>
<keyword evidence="16 21" id="KW-0472">Membrane</keyword>
<feature type="active site" description="Nucleophile" evidence="18 20">
    <location>
        <position position="133"/>
    </location>
</feature>
<evidence type="ECO:0000256" key="12">
    <source>
        <dbReference type="ARBA" id="ARBA00022824"/>
    </source>
</evidence>
<evidence type="ECO:0000256" key="9">
    <source>
        <dbReference type="ARBA" id="ARBA00022729"/>
    </source>
</evidence>
<dbReference type="CDD" id="cd16676">
    <property type="entry name" value="RING-H2_RNF122"/>
    <property type="match status" value="1"/>
</dbReference>
<evidence type="ECO:0000256" key="18">
    <source>
        <dbReference type="PIRSR" id="PIRSR615527-1"/>
    </source>
</evidence>
<keyword evidence="9 22" id="KW-0732">Signal</keyword>
<dbReference type="SUPFAM" id="SSF57850">
    <property type="entry name" value="RING/U-box"/>
    <property type="match status" value="1"/>
</dbReference>
<dbReference type="FunFam" id="3.30.40.10:FF:000423">
    <property type="entry name" value="Ring finger protein 122"/>
    <property type="match status" value="1"/>
</dbReference>
<evidence type="ECO:0000256" key="16">
    <source>
        <dbReference type="ARBA" id="ARBA00023136"/>
    </source>
</evidence>
<keyword evidence="13" id="KW-0862">Zinc</keyword>
<evidence type="ECO:0000256" key="13">
    <source>
        <dbReference type="ARBA" id="ARBA00022833"/>
    </source>
</evidence>
<feature type="signal peptide" evidence="22">
    <location>
        <begin position="1"/>
        <end position="19"/>
    </location>
</feature>
<dbReference type="InterPro" id="IPR015527">
    <property type="entry name" value="Pept_C26_g-glut_hydrolase"/>
</dbReference>
<dbReference type="GO" id="GO:0008270">
    <property type="term" value="F:zinc ion binding"/>
    <property type="evidence" value="ECO:0007669"/>
    <property type="project" value="UniProtKB-KW"/>
</dbReference>
<dbReference type="GO" id="GO:0005783">
    <property type="term" value="C:endoplasmic reticulum"/>
    <property type="evidence" value="ECO:0007669"/>
    <property type="project" value="UniProtKB-SubCell"/>
</dbReference>
<dbReference type="PROSITE" id="PS50089">
    <property type="entry name" value="ZF_RING_2"/>
    <property type="match status" value="1"/>
</dbReference>
<dbReference type="InterPro" id="IPR011697">
    <property type="entry name" value="Peptidase_C26"/>
</dbReference>
<evidence type="ECO:0000256" key="1">
    <source>
        <dbReference type="ARBA" id="ARBA00004167"/>
    </source>
</evidence>
<keyword evidence="6" id="KW-0964">Secreted</keyword>
<dbReference type="PROSITE" id="PS51275">
    <property type="entry name" value="PEPTIDASE_C26_GGH"/>
    <property type="match status" value="1"/>
</dbReference>
<comment type="catalytic activity">
    <reaction evidence="20">
        <text>(6S)-5,6,7,8-tetrahydrofolyl-(gamma-L-Glu)(n) + (n-1) H2O = (6S)-5,6,7,8-tetrahydrofolate + (n-1) L-glutamate</text>
        <dbReference type="Rhea" id="RHEA:56784"/>
        <dbReference type="Rhea" id="RHEA-COMP:14738"/>
        <dbReference type="ChEBI" id="CHEBI:15377"/>
        <dbReference type="ChEBI" id="CHEBI:29985"/>
        <dbReference type="ChEBI" id="CHEBI:57453"/>
        <dbReference type="ChEBI" id="CHEBI:141005"/>
        <dbReference type="EC" id="3.4.19.9"/>
    </reaction>
</comment>
<comment type="function">
    <text evidence="17">May induce necrosis and apoptosis. May play a role in cell viability.</text>
</comment>
<dbReference type="InterPro" id="IPR029062">
    <property type="entry name" value="Class_I_gatase-like"/>
</dbReference>
<dbReference type="PANTHER" id="PTHR11315">
    <property type="entry name" value="PROTEASE FAMILY C26 GAMMA-GLUTAMYL HYDROLASE"/>
    <property type="match status" value="1"/>
</dbReference>
<evidence type="ECO:0000313" key="24">
    <source>
        <dbReference type="Ensembl" id="ENSOMYP00000040753.2"/>
    </source>
</evidence>
<gene>
    <name evidence="24" type="primary">LOC110536323</name>
</gene>
<keyword evidence="15" id="KW-0333">Golgi apparatus</keyword>
<dbReference type="PROSITE" id="PS51273">
    <property type="entry name" value="GATASE_TYPE_1"/>
    <property type="match status" value="1"/>
</dbReference>
<evidence type="ECO:0000313" key="25">
    <source>
        <dbReference type="Proteomes" id="UP000694395"/>
    </source>
</evidence>
<evidence type="ECO:0000256" key="10">
    <source>
        <dbReference type="ARBA" id="ARBA00022771"/>
    </source>
</evidence>
<dbReference type="Pfam" id="PF07722">
    <property type="entry name" value="Peptidase_C26"/>
    <property type="match status" value="1"/>
</dbReference>
<dbReference type="SUPFAM" id="SSF52317">
    <property type="entry name" value="Class I glutamine amidotransferase-like"/>
    <property type="match status" value="1"/>
</dbReference>
<evidence type="ECO:0000256" key="7">
    <source>
        <dbReference type="ARBA" id="ARBA00022692"/>
    </source>
</evidence>
<keyword evidence="10 19" id="KW-0863">Zinc-finger</keyword>
<evidence type="ECO:0000256" key="11">
    <source>
        <dbReference type="ARBA" id="ARBA00022801"/>
    </source>
</evidence>
<comment type="subcellular location">
    <subcellularLocation>
        <location evidence="3">Endoplasmic reticulum</location>
    </subcellularLocation>
    <subcellularLocation>
        <location evidence="4">Golgi apparatus</location>
    </subcellularLocation>
    <subcellularLocation>
        <location evidence="1">Membrane</location>
        <topology evidence="1">Single-pass membrane protein</topology>
    </subcellularLocation>
    <subcellularLocation>
        <location evidence="2">Secreted</location>
        <location evidence="2">Extracellular space</location>
    </subcellularLocation>
</comment>
<dbReference type="InterPro" id="IPR001841">
    <property type="entry name" value="Znf_RING"/>
</dbReference>
<dbReference type="GO" id="GO:0005794">
    <property type="term" value="C:Golgi apparatus"/>
    <property type="evidence" value="ECO:0007669"/>
    <property type="project" value="UniProtKB-SubCell"/>
</dbReference>
<keyword evidence="12" id="KW-0256">Endoplasmic reticulum</keyword>
<protein>
    <recommendedName>
        <fullName evidence="20">folate gamma-glutamyl hydrolase</fullName>
        <ecNumber evidence="20">3.4.19.9</ecNumber>
    </recommendedName>
</protein>
<dbReference type="Ensembl" id="ENSOMYT00000044493.2">
    <property type="protein sequence ID" value="ENSOMYP00000040753.2"/>
    <property type="gene ID" value="ENSOMYG00000018868.2"/>
</dbReference>
<reference evidence="24" key="2">
    <citation type="submission" date="2025-08" db="UniProtKB">
        <authorList>
            <consortium name="Ensembl"/>
        </authorList>
    </citation>
    <scope>IDENTIFICATION</scope>
</reference>
<organism evidence="24 25">
    <name type="scientific">Oncorhynchus mykiss</name>
    <name type="common">Rainbow trout</name>
    <name type="synonym">Salmo gairdneri</name>
    <dbReference type="NCBI Taxonomy" id="8022"/>
    <lineage>
        <taxon>Eukaryota</taxon>
        <taxon>Metazoa</taxon>
        <taxon>Chordata</taxon>
        <taxon>Craniata</taxon>
        <taxon>Vertebrata</taxon>
        <taxon>Euteleostomi</taxon>
        <taxon>Actinopterygii</taxon>
        <taxon>Neopterygii</taxon>
        <taxon>Teleostei</taxon>
        <taxon>Protacanthopterygii</taxon>
        <taxon>Salmoniformes</taxon>
        <taxon>Salmonidae</taxon>
        <taxon>Salmoninae</taxon>
        <taxon>Oncorhynchus</taxon>
    </lineage>
</organism>
<dbReference type="EC" id="3.4.19.9" evidence="20"/>
<dbReference type="Gene3D" id="3.40.50.880">
    <property type="match status" value="1"/>
</dbReference>
<evidence type="ECO:0000256" key="6">
    <source>
        <dbReference type="ARBA" id="ARBA00022525"/>
    </source>
</evidence>
<dbReference type="PANTHER" id="PTHR11315:SF1">
    <property type="entry name" value="FOLATE GAMMA-GLUTAMYL HYDROLASE"/>
    <property type="match status" value="1"/>
</dbReference>
<dbReference type="Proteomes" id="UP000694395">
    <property type="component" value="Chromosome 11"/>
</dbReference>
<keyword evidence="25" id="KW-1185">Reference proteome</keyword>
<evidence type="ECO:0000256" key="5">
    <source>
        <dbReference type="ARBA" id="ARBA00011083"/>
    </source>
</evidence>
<keyword evidence="7 21" id="KW-0812">Transmembrane</keyword>
<feature type="active site" description="Proton donor" evidence="18">
    <location>
        <position position="244"/>
    </location>
</feature>
<dbReference type="Pfam" id="PF13639">
    <property type="entry name" value="zf-RING_2"/>
    <property type="match status" value="1"/>
</dbReference>
<evidence type="ECO:0000256" key="8">
    <source>
        <dbReference type="ARBA" id="ARBA00022723"/>
    </source>
</evidence>
<accession>A0A8C7QRX9</accession>
<evidence type="ECO:0000256" key="22">
    <source>
        <dbReference type="SAM" id="SignalP"/>
    </source>
</evidence>